<dbReference type="OrthoDB" id="5006625at2759"/>
<sequence length="220" mass="24134">MSRIPNTPSRTFNIRTVGLFKKGNTLFNLLHPRVAIIVQPDCGMDVGNTRAYASHNEREWPELHAFLENAGIRAVGPDHFDTVADRLSEQSTCSGSSVTPPRMASSESSQSDERLLALAASTSERQSPEPRQGTPFPDMPPILPNPSISEPVFHLPKSSHTDSLTGDGKAGSQARNGNAISRDQKMRAASHEFTRPRDIAHYTRKRKAPLTMGQRAIVGR</sequence>
<accession>A0A9P8VXQ1</accession>
<comment type="caution">
    <text evidence="2">The sequence shown here is derived from an EMBL/GenBank/DDBJ whole genome shotgun (WGS) entry which is preliminary data.</text>
</comment>
<reference evidence="2 3" key="1">
    <citation type="journal article" date="2021" name="Nat. Commun.">
        <title>Genetic determinants of endophytism in the Arabidopsis root mycobiome.</title>
        <authorList>
            <person name="Mesny F."/>
            <person name="Miyauchi S."/>
            <person name="Thiergart T."/>
            <person name="Pickel B."/>
            <person name="Atanasova L."/>
            <person name="Karlsson M."/>
            <person name="Huettel B."/>
            <person name="Barry K.W."/>
            <person name="Haridas S."/>
            <person name="Chen C."/>
            <person name="Bauer D."/>
            <person name="Andreopoulos W."/>
            <person name="Pangilinan J."/>
            <person name="LaButti K."/>
            <person name="Riley R."/>
            <person name="Lipzen A."/>
            <person name="Clum A."/>
            <person name="Drula E."/>
            <person name="Henrissat B."/>
            <person name="Kohler A."/>
            <person name="Grigoriev I.V."/>
            <person name="Martin F.M."/>
            <person name="Hacquard S."/>
        </authorList>
    </citation>
    <scope>NUCLEOTIDE SEQUENCE [LARGE SCALE GENOMIC DNA]</scope>
    <source>
        <strain evidence="2 3">MPI-CAGE-CH-0241</strain>
    </source>
</reference>
<evidence type="ECO:0000313" key="2">
    <source>
        <dbReference type="EMBL" id="KAH6881122.1"/>
    </source>
</evidence>
<proteinExistence type="predicted"/>
<protein>
    <submittedName>
        <fullName evidence="2">Uncharacterized protein</fullName>
    </submittedName>
</protein>
<dbReference type="EMBL" id="JAGPYM010000024">
    <property type="protein sequence ID" value="KAH6881122.1"/>
    <property type="molecule type" value="Genomic_DNA"/>
</dbReference>
<gene>
    <name evidence="2" type="ORF">B0T10DRAFT_580986</name>
</gene>
<dbReference type="AlphaFoldDB" id="A0A9P8VXQ1"/>
<feature type="region of interest" description="Disordered" evidence="1">
    <location>
        <begin position="87"/>
        <end position="208"/>
    </location>
</feature>
<organism evidence="2 3">
    <name type="scientific">Thelonectria olida</name>
    <dbReference type="NCBI Taxonomy" id="1576542"/>
    <lineage>
        <taxon>Eukaryota</taxon>
        <taxon>Fungi</taxon>
        <taxon>Dikarya</taxon>
        <taxon>Ascomycota</taxon>
        <taxon>Pezizomycotina</taxon>
        <taxon>Sordariomycetes</taxon>
        <taxon>Hypocreomycetidae</taxon>
        <taxon>Hypocreales</taxon>
        <taxon>Nectriaceae</taxon>
        <taxon>Thelonectria</taxon>
    </lineage>
</organism>
<feature type="compositionally biased region" description="Polar residues" evidence="1">
    <location>
        <begin position="89"/>
        <end position="109"/>
    </location>
</feature>
<evidence type="ECO:0000256" key="1">
    <source>
        <dbReference type="SAM" id="MobiDB-lite"/>
    </source>
</evidence>
<evidence type="ECO:0000313" key="3">
    <source>
        <dbReference type="Proteomes" id="UP000777438"/>
    </source>
</evidence>
<name>A0A9P8VXQ1_9HYPO</name>
<feature type="compositionally biased region" description="Basic and acidic residues" evidence="1">
    <location>
        <begin position="182"/>
        <end position="201"/>
    </location>
</feature>
<dbReference type="Proteomes" id="UP000777438">
    <property type="component" value="Unassembled WGS sequence"/>
</dbReference>
<keyword evidence="3" id="KW-1185">Reference proteome</keyword>